<protein>
    <submittedName>
        <fullName evidence="2">SocA family protein</fullName>
    </submittedName>
</protein>
<name>A0A6C0P6J4_9BACL</name>
<dbReference type="EMBL" id="CP048286">
    <property type="protein sequence ID" value="QHW33323.1"/>
    <property type="molecule type" value="Genomic_DNA"/>
</dbReference>
<accession>A0A6C0P6J4</accession>
<dbReference type="Pfam" id="PF13274">
    <property type="entry name" value="SocA_Panacea"/>
    <property type="match status" value="1"/>
</dbReference>
<evidence type="ECO:0000259" key="1">
    <source>
        <dbReference type="Pfam" id="PF13274"/>
    </source>
</evidence>
<organism evidence="2 3">
    <name type="scientific">Paenibacillus rhizovicinus</name>
    <dbReference type="NCBI Taxonomy" id="2704463"/>
    <lineage>
        <taxon>Bacteria</taxon>
        <taxon>Bacillati</taxon>
        <taxon>Bacillota</taxon>
        <taxon>Bacilli</taxon>
        <taxon>Bacillales</taxon>
        <taxon>Paenibacillaceae</taxon>
        <taxon>Paenibacillus</taxon>
    </lineage>
</organism>
<keyword evidence="3" id="KW-1185">Reference proteome</keyword>
<gene>
    <name evidence="2" type="ORF">GZH47_22695</name>
</gene>
<dbReference type="Proteomes" id="UP000479114">
    <property type="component" value="Chromosome"/>
</dbReference>
<dbReference type="AlphaFoldDB" id="A0A6C0P6J4"/>
<proteinExistence type="predicted"/>
<dbReference type="RefSeq" id="WP_162643309.1">
    <property type="nucleotide sequence ID" value="NZ_CP048286.1"/>
</dbReference>
<sequence>MVYQIEDVINWLLSKKGMTPKKLQKMLYYAYAWYLTLQNERRNELTNRLFNARFEAWVHGPVIPEVYQMYRDLRFAEIPQYSGPLAEFDEDTIDVLNQVYSIYGGYTGNQLESISHQEIPWINARQGYQPLDRCNEEIRDEDMFDQYIQYVLDED</sequence>
<reference evidence="2 3" key="1">
    <citation type="submission" date="2020-02" db="EMBL/GenBank/DDBJ databases">
        <title>Paenibacillus sp. nov., isolated from rhizosphere soil of tomato.</title>
        <authorList>
            <person name="Weon H.-Y."/>
            <person name="Lee S.A."/>
        </authorList>
    </citation>
    <scope>NUCLEOTIDE SEQUENCE [LARGE SCALE GENOMIC DNA]</scope>
    <source>
        <strain evidence="2 3">14171R-81</strain>
    </source>
</reference>
<evidence type="ECO:0000313" key="2">
    <source>
        <dbReference type="EMBL" id="QHW33323.1"/>
    </source>
</evidence>
<dbReference type="InterPro" id="IPR025272">
    <property type="entry name" value="SocA_Panacea"/>
</dbReference>
<dbReference type="KEGG" id="prz:GZH47_22695"/>
<feature type="domain" description="Antitoxin SocA-like Panacea" evidence="1">
    <location>
        <begin position="23"/>
        <end position="121"/>
    </location>
</feature>
<evidence type="ECO:0000313" key="3">
    <source>
        <dbReference type="Proteomes" id="UP000479114"/>
    </source>
</evidence>